<feature type="chain" id="PRO_5040537094" description="Carboxypeptidase" evidence="7">
    <location>
        <begin position="19"/>
        <end position="473"/>
    </location>
</feature>
<dbReference type="GO" id="GO:0004185">
    <property type="term" value="F:serine-type carboxypeptidase activity"/>
    <property type="evidence" value="ECO:0007669"/>
    <property type="project" value="UniProtKB-UniRule"/>
</dbReference>
<evidence type="ECO:0000256" key="6">
    <source>
        <dbReference type="ARBA" id="ARBA00023180"/>
    </source>
</evidence>
<dbReference type="Pfam" id="PF00450">
    <property type="entry name" value="Peptidase_S10"/>
    <property type="match status" value="1"/>
</dbReference>
<feature type="signal peptide" evidence="7">
    <location>
        <begin position="1"/>
        <end position="18"/>
    </location>
</feature>
<evidence type="ECO:0000256" key="2">
    <source>
        <dbReference type="ARBA" id="ARBA00022645"/>
    </source>
</evidence>
<keyword evidence="2 7" id="KW-0121">Carboxypeptidase</keyword>
<evidence type="ECO:0000256" key="5">
    <source>
        <dbReference type="ARBA" id="ARBA00022801"/>
    </source>
</evidence>
<comment type="similarity">
    <text evidence="1 7">Belongs to the peptidase S10 family.</text>
</comment>
<dbReference type="PRINTS" id="PR00724">
    <property type="entry name" value="CRBOXYPTASEC"/>
</dbReference>
<dbReference type="InterPro" id="IPR033124">
    <property type="entry name" value="Ser_caboxypep_his_AS"/>
</dbReference>
<evidence type="ECO:0000256" key="7">
    <source>
        <dbReference type="RuleBase" id="RU361156"/>
    </source>
</evidence>
<dbReference type="PROSITE" id="PS00131">
    <property type="entry name" value="CARBOXYPEPT_SER_SER"/>
    <property type="match status" value="1"/>
</dbReference>
<evidence type="ECO:0000256" key="4">
    <source>
        <dbReference type="ARBA" id="ARBA00022729"/>
    </source>
</evidence>
<dbReference type="PANTHER" id="PTHR11802:SF472">
    <property type="entry name" value="SERINE CARBOXYPEPTIDASE CPVL-RELATED"/>
    <property type="match status" value="1"/>
</dbReference>
<dbReference type="EMBL" id="OV651833">
    <property type="protein sequence ID" value="CAH1107509.1"/>
    <property type="molecule type" value="Genomic_DNA"/>
</dbReference>
<keyword evidence="9" id="KW-1185">Reference proteome</keyword>
<dbReference type="PANTHER" id="PTHR11802">
    <property type="entry name" value="SERINE PROTEASE FAMILY S10 SERINE CARBOXYPEPTIDASE"/>
    <property type="match status" value="1"/>
</dbReference>
<protein>
    <recommendedName>
        <fullName evidence="7">Carboxypeptidase</fullName>
        <ecNumber evidence="7">3.4.16.-</ecNumber>
    </recommendedName>
</protein>
<accession>A0A9P0G9R5</accession>
<dbReference type="AlphaFoldDB" id="A0A9P0G9R5"/>
<proteinExistence type="inferred from homology"/>
<evidence type="ECO:0000256" key="1">
    <source>
        <dbReference type="ARBA" id="ARBA00009431"/>
    </source>
</evidence>
<dbReference type="InterPro" id="IPR029058">
    <property type="entry name" value="AB_hydrolase_fold"/>
</dbReference>
<dbReference type="SUPFAM" id="SSF53474">
    <property type="entry name" value="alpha/beta-Hydrolases"/>
    <property type="match status" value="1"/>
</dbReference>
<keyword evidence="6" id="KW-0325">Glycoprotein</keyword>
<dbReference type="Gene3D" id="3.40.50.1820">
    <property type="entry name" value="alpha/beta hydrolase"/>
    <property type="match status" value="1"/>
</dbReference>
<sequence length="473" mass="53405">MGFKFSLLLCALLTCTLAERPTFSKFARKPRFKELYGKLDANIRVGDAGEPLILTDYLKENKIQEAQAAAEVDPTLFLGVKSYSGYFRINEATNANLFFWFFPSQSNYAEDPVILWLQGGPGCSSMFGLFEEHGPVQLVGDNQLEIRNTSWSKSNSILYIDQPVGTGFSFTNGEFVKNQTQVGADLYIVLQQFFQLFPELQSNNFFITGESYGGKYVPAISYTILQNNPNADLKINLIGLAIGNGWSSPKHQLRYADYLLQHGLIDSNTRDVMFDLEQQAVNSINKGDFNEANLYMDADFRGQFSKFTLATNFSNGNNYLVEDSDESGDEWVGNFLQREDIRRAIHVGNTPFSNGNEVYDSLIEDIPKSVAHWVEELLENYRVLIYNGQLDLIVPYPVTIDYIKSLNFSGADDYKKALRFTWFVGNRIAGYSKSAGNLTEVLVRNAGHNVPSDQPEWGLDLINRFVKNQPFTN</sequence>
<evidence type="ECO:0000256" key="3">
    <source>
        <dbReference type="ARBA" id="ARBA00022670"/>
    </source>
</evidence>
<gene>
    <name evidence="8" type="ORF">PSYICH_LOCUS8180</name>
</gene>
<dbReference type="InterPro" id="IPR001563">
    <property type="entry name" value="Peptidase_S10"/>
</dbReference>
<dbReference type="OrthoDB" id="443318at2759"/>
<keyword evidence="4 7" id="KW-0732">Signal</keyword>
<dbReference type="EC" id="3.4.16.-" evidence="7"/>
<dbReference type="GO" id="GO:0006508">
    <property type="term" value="P:proteolysis"/>
    <property type="evidence" value="ECO:0007669"/>
    <property type="project" value="UniProtKB-KW"/>
</dbReference>
<evidence type="ECO:0000313" key="9">
    <source>
        <dbReference type="Proteomes" id="UP001153636"/>
    </source>
</evidence>
<name>A0A9P0G9R5_9CUCU</name>
<keyword evidence="5 7" id="KW-0378">Hydrolase</keyword>
<dbReference type="Proteomes" id="UP001153636">
    <property type="component" value="Chromosome 21"/>
</dbReference>
<dbReference type="PROSITE" id="PS00560">
    <property type="entry name" value="CARBOXYPEPT_SER_HIS"/>
    <property type="match status" value="1"/>
</dbReference>
<evidence type="ECO:0000313" key="8">
    <source>
        <dbReference type="EMBL" id="CAH1107509.1"/>
    </source>
</evidence>
<dbReference type="InterPro" id="IPR018202">
    <property type="entry name" value="Ser_caboxypep_ser_AS"/>
</dbReference>
<keyword evidence="3 7" id="KW-0645">Protease</keyword>
<organism evidence="8 9">
    <name type="scientific">Psylliodes chrysocephalus</name>
    <dbReference type="NCBI Taxonomy" id="3402493"/>
    <lineage>
        <taxon>Eukaryota</taxon>
        <taxon>Metazoa</taxon>
        <taxon>Ecdysozoa</taxon>
        <taxon>Arthropoda</taxon>
        <taxon>Hexapoda</taxon>
        <taxon>Insecta</taxon>
        <taxon>Pterygota</taxon>
        <taxon>Neoptera</taxon>
        <taxon>Endopterygota</taxon>
        <taxon>Coleoptera</taxon>
        <taxon>Polyphaga</taxon>
        <taxon>Cucujiformia</taxon>
        <taxon>Chrysomeloidea</taxon>
        <taxon>Chrysomelidae</taxon>
        <taxon>Galerucinae</taxon>
        <taxon>Alticini</taxon>
        <taxon>Psylliodes</taxon>
    </lineage>
</organism>
<reference evidence="8" key="1">
    <citation type="submission" date="2022-01" db="EMBL/GenBank/DDBJ databases">
        <authorList>
            <person name="King R."/>
        </authorList>
    </citation>
    <scope>NUCLEOTIDE SEQUENCE</scope>
</reference>